<proteinExistence type="predicted"/>
<keyword evidence="2" id="KW-1185">Reference proteome</keyword>
<name>A0AAD7PUX6_QUISA</name>
<comment type="caution">
    <text evidence="1">The sequence shown here is derived from an EMBL/GenBank/DDBJ whole genome shotgun (WGS) entry which is preliminary data.</text>
</comment>
<dbReference type="AlphaFoldDB" id="A0AAD7PUX6"/>
<protein>
    <submittedName>
        <fullName evidence="1">Uncharacterized protein</fullName>
    </submittedName>
</protein>
<gene>
    <name evidence="1" type="ORF">O6P43_012892</name>
</gene>
<dbReference type="KEGG" id="qsa:O6P43_012892"/>
<organism evidence="1 2">
    <name type="scientific">Quillaja saponaria</name>
    <name type="common">Soap bark tree</name>
    <dbReference type="NCBI Taxonomy" id="32244"/>
    <lineage>
        <taxon>Eukaryota</taxon>
        <taxon>Viridiplantae</taxon>
        <taxon>Streptophyta</taxon>
        <taxon>Embryophyta</taxon>
        <taxon>Tracheophyta</taxon>
        <taxon>Spermatophyta</taxon>
        <taxon>Magnoliopsida</taxon>
        <taxon>eudicotyledons</taxon>
        <taxon>Gunneridae</taxon>
        <taxon>Pentapetalae</taxon>
        <taxon>rosids</taxon>
        <taxon>fabids</taxon>
        <taxon>Fabales</taxon>
        <taxon>Quillajaceae</taxon>
        <taxon>Quillaja</taxon>
    </lineage>
</organism>
<dbReference type="Proteomes" id="UP001163823">
    <property type="component" value="Chromosome 5"/>
</dbReference>
<reference evidence="1" key="1">
    <citation type="journal article" date="2023" name="Science">
        <title>Elucidation of the pathway for biosynthesis of saponin adjuvants from the soapbark tree.</title>
        <authorList>
            <person name="Reed J."/>
            <person name="Orme A."/>
            <person name="El-Demerdash A."/>
            <person name="Owen C."/>
            <person name="Martin L.B.B."/>
            <person name="Misra R.C."/>
            <person name="Kikuchi S."/>
            <person name="Rejzek M."/>
            <person name="Martin A.C."/>
            <person name="Harkess A."/>
            <person name="Leebens-Mack J."/>
            <person name="Louveau T."/>
            <person name="Stephenson M.J."/>
            <person name="Osbourn A."/>
        </authorList>
    </citation>
    <scope>NUCLEOTIDE SEQUENCE</scope>
    <source>
        <strain evidence="1">S10</strain>
    </source>
</reference>
<accession>A0AAD7PUX6</accession>
<evidence type="ECO:0000313" key="2">
    <source>
        <dbReference type="Proteomes" id="UP001163823"/>
    </source>
</evidence>
<dbReference type="EMBL" id="JARAOO010000005">
    <property type="protein sequence ID" value="KAJ7968848.1"/>
    <property type="molecule type" value="Genomic_DNA"/>
</dbReference>
<evidence type="ECO:0000313" key="1">
    <source>
        <dbReference type="EMBL" id="KAJ7968848.1"/>
    </source>
</evidence>
<sequence length="126" mass="15010">MPHVRERQDESRLEKSRVDSRLNVLSEACDRNSSLLAEVEKLKDTEMVRVNVANSSVGFNNPTCNSNKTQHSVWQASSTICWSHYRLRLSYRRLSWFRLRYHFHLRCRFTQHHRPSNYKVACSRNT</sequence>